<protein>
    <submittedName>
        <fullName evidence="1">Uncharacterized protein</fullName>
    </submittedName>
</protein>
<dbReference type="RefSeq" id="WP_114339411.1">
    <property type="nucleotide sequence ID" value="NZ_QPID01000011.1"/>
</dbReference>
<reference evidence="1 2" key="1">
    <citation type="submission" date="2018-07" db="EMBL/GenBank/DDBJ databases">
        <title>Corallincola holothuriorum sp. nov., a new facultative anaerobe isolated from sea cucumber Apostichopus japonicus.</title>
        <authorList>
            <person name="Xia H."/>
        </authorList>
    </citation>
    <scope>NUCLEOTIDE SEQUENCE [LARGE SCALE GENOMIC DNA]</scope>
    <source>
        <strain evidence="1 2">C4</strain>
    </source>
</reference>
<dbReference type="Proteomes" id="UP000252558">
    <property type="component" value="Unassembled WGS sequence"/>
</dbReference>
<sequence>MKAKHMLIIAFLLLASSGVIYFWIALPESITVRAIGNVPLFDPNTLAGKVGDVPLEVGVLKPGDELQVIACVDSKSDINVHARYQGKEVAVGEWKEEIILLRRHAFPWEDSAIISCRWFFQHVSINA</sequence>
<organism evidence="1 2">
    <name type="scientific">Corallincola holothuriorum</name>
    <dbReference type="NCBI Taxonomy" id="2282215"/>
    <lineage>
        <taxon>Bacteria</taxon>
        <taxon>Pseudomonadati</taxon>
        <taxon>Pseudomonadota</taxon>
        <taxon>Gammaproteobacteria</taxon>
        <taxon>Alteromonadales</taxon>
        <taxon>Psychromonadaceae</taxon>
        <taxon>Corallincola</taxon>
    </lineage>
</organism>
<gene>
    <name evidence="1" type="ORF">DU002_15915</name>
</gene>
<comment type="caution">
    <text evidence="1">The sequence shown here is derived from an EMBL/GenBank/DDBJ whole genome shotgun (WGS) entry which is preliminary data.</text>
</comment>
<evidence type="ECO:0000313" key="2">
    <source>
        <dbReference type="Proteomes" id="UP000252558"/>
    </source>
</evidence>
<dbReference type="AlphaFoldDB" id="A0A368N3Z7"/>
<accession>A0A368N3Z7</accession>
<proteinExistence type="predicted"/>
<dbReference type="EMBL" id="QPID01000011">
    <property type="protein sequence ID" value="RCU45208.1"/>
    <property type="molecule type" value="Genomic_DNA"/>
</dbReference>
<name>A0A368N3Z7_9GAMM</name>
<keyword evidence="2" id="KW-1185">Reference proteome</keyword>
<evidence type="ECO:0000313" key="1">
    <source>
        <dbReference type="EMBL" id="RCU45208.1"/>
    </source>
</evidence>